<dbReference type="PANTHER" id="PTHR44156">
    <property type="entry name" value="SUPERNUMERARY LIMBS, ISOFORM B-RELATED"/>
    <property type="match status" value="1"/>
</dbReference>
<reference evidence="2 3" key="1">
    <citation type="submission" date="2015-12" db="EMBL/GenBank/DDBJ databases">
        <title>Draft genome sequence of Moniliophthora roreri, the causal agent of frosty pod rot of cacao.</title>
        <authorList>
            <person name="Aime M.C."/>
            <person name="Diaz-Valderrama J.R."/>
            <person name="Kijpornyongpan T."/>
            <person name="Phillips-Mora W."/>
        </authorList>
    </citation>
    <scope>NUCLEOTIDE SEQUENCE [LARGE SCALE GENOMIC DNA]</scope>
    <source>
        <strain evidence="2 3">MCA 2952</strain>
    </source>
</reference>
<protein>
    <recommendedName>
        <fullName evidence="4">WD40 repeat-like protein</fullName>
    </recommendedName>
</protein>
<dbReference type="eggNOG" id="ENOG502SNZ7">
    <property type="taxonomic scope" value="Eukaryota"/>
</dbReference>
<evidence type="ECO:0000256" key="1">
    <source>
        <dbReference type="SAM" id="MobiDB-lite"/>
    </source>
</evidence>
<proteinExistence type="predicted"/>
<dbReference type="InterPro" id="IPR053299">
    <property type="entry name" value="ASTRA_WD_repeat"/>
</dbReference>
<dbReference type="AlphaFoldDB" id="A0A0W0G8K7"/>
<dbReference type="SMART" id="SM00320">
    <property type="entry name" value="WD40"/>
    <property type="match status" value="4"/>
</dbReference>
<accession>A0A0W0G8K7</accession>
<evidence type="ECO:0000313" key="2">
    <source>
        <dbReference type="EMBL" id="KTB44877.1"/>
    </source>
</evidence>
<dbReference type="EMBL" id="LATX01000831">
    <property type="protein sequence ID" value="KTB44877.1"/>
    <property type="molecule type" value="Genomic_DNA"/>
</dbReference>
<sequence length="711" mass="79458">MGNNNLKGRSAARTGDDEIQCVGMNQQQQRSAPSYRSAINTKALMPMGNSGRNYGPQPQAGPSNPPIREITQVPNHSNKNKRRQVEMNRKAMENPIIVDSDSDEGPLVIEVSDDDEAPLEPRPKRQRTSSAGGPRQLLSPAATPQPDRHVMHIIPKLESVDEEVDDPRLDDPRLYKPIPHNSKKMSQQLDFSDRFSELSIHPERPKKRRPHPEILNTHSDFIPKDRMQREDEVLVRAPVPPAPHDVRHFRTWQVQRFMHQVNTPRTSFKTSAGAIGKIVQKEGCVAIASAVCGGGEDYPDERPNPYNKAGTIVIHKEDSAPFILHGHRHKTRTSAATMWTKYYTVTDIQFSEVPDDPETSSTSILASCANDKTVCIWRHWDKLPGNNYTEDGLIEFQNDMQDDADTLRFEISPRQLAFNSKNSSVFAVAEKNVSICRVYQESTKVSASCRMARKGYNTLSILWGSGPTSGYLFACSEPITNNQWTGHHKCFDGEGNFIFKMRREESRKSEEMDSADAMTLSPDGTTLALFTCTETQNFLYLYDAAHKQERPTSILTLPKITPPLNPYNDEQGAVNCASYSPDGIYLAIGRSDNHTHIYDSRMLGRGVLYDFEHTGPSRASPGTSSYGVNSVGWIESRHHRLGLVTGGSDGCVRMWKPLQGANLENGRVLAEAGADIGCFSLGDRYERQHELVVGDADGTVYVWDGLYLDAF</sequence>
<comment type="caution">
    <text evidence="2">The sequence shown here is derived from an EMBL/GenBank/DDBJ whole genome shotgun (WGS) entry which is preliminary data.</text>
</comment>
<evidence type="ECO:0000313" key="3">
    <source>
        <dbReference type="Proteomes" id="UP000054988"/>
    </source>
</evidence>
<name>A0A0W0G8K7_MONRR</name>
<dbReference type="Gene3D" id="2.130.10.10">
    <property type="entry name" value="YVTN repeat-like/Quinoprotein amine dehydrogenase"/>
    <property type="match status" value="1"/>
</dbReference>
<dbReference type="InterPro" id="IPR015943">
    <property type="entry name" value="WD40/YVTN_repeat-like_dom_sf"/>
</dbReference>
<dbReference type="InterPro" id="IPR001680">
    <property type="entry name" value="WD40_rpt"/>
</dbReference>
<feature type="region of interest" description="Disordered" evidence="1">
    <location>
        <begin position="45"/>
        <end position="189"/>
    </location>
</feature>
<organism evidence="2 3">
    <name type="scientific">Moniliophthora roreri</name>
    <name type="common">Frosty pod rot fungus</name>
    <name type="synonym">Monilia roreri</name>
    <dbReference type="NCBI Taxonomy" id="221103"/>
    <lineage>
        <taxon>Eukaryota</taxon>
        <taxon>Fungi</taxon>
        <taxon>Dikarya</taxon>
        <taxon>Basidiomycota</taxon>
        <taxon>Agaricomycotina</taxon>
        <taxon>Agaricomycetes</taxon>
        <taxon>Agaricomycetidae</taxon>
        <taxon>Agaricales</taxon>
        <taxon>Marasmiineae</taxon>
        <taxon>Marasmiaceae</taxon>
        <taxon>Moniliophthora</taxon>
    </lineage>
</organism>
<dbReference type="InterPro" id="IPR036322">
    <property type="entry name" value="WD40_repeat_dom_sf"/>
</dbReference>
<feature type="compositionally biased region" description="Basic and acidic residues" evidence="1">
    <location>
        <begin position="83"/>
        <end position="92"/>
    </location>
</feature>
<gene>
    <name evidence="2" type="ORF">WG66_2538</name>
</gene>
<dbReference type="SUPFAM" id="SSF50978">
    <property type="entry name" value="WD40 repeat-like"/>
    <property type="match status" value="1"/>
</dbReference>
<dbReference type="Proteomes" id="UP000054988">
    <property type="component" value="Unassembled WGS sequence"/>
</dbReference>
<dbReference type="Pfam" id="PF00400">
    <property type="entry name" value="WD40"/>
    <property type="match status" value="2"/>
</dbReference>
<evidence type="ECO:0008006" key="4">
    <source>
        <dbReference type="Google" id="ProtNLM"/>
    </source>
</evidence>